<evidence type="ECO:0000313" key="3">
    <source>
        <dbReference type="Proteomes" id="UP001552299"/>
    </source>
</evidence>
<feature type="region of interest" description="Disordered" evidence="1">
    <location>
        <begin position="1"/>
        <end position="72"/>
    </location>
</feature>
<protein>
    <submittedName>
        <fullName evidence="2">Uncharacterized protein</fullName>
    </submittedName>
</protein>
<keyword evidence="3" id="KW-1185">Reference proteome</keyword>
<feature type="compositionally biased region" description="Low complexity" evidence="1">
    <location>
        <begin position="195"/>
        <end position="213"/>
    </location>
</feature>
<feature type="compositionally biased region" description="Basic and acidic residues" evidence="1">
    <location>
        <begin position="156"/>
        <end position="166"/>
    </location>
</feature>
<evidence type="ECO:0000313" key="2">
    <source>
        <dbReference type="EMBL" id="KAL0919952.1"/>
    </source>
</evidence>
<proteinExistence type="predicted"/>
<comment type="caution">
    <text evidence="2">The sequence shown here is derived from an EMBL/GenBank/DDBJ whole genome shotgun (WGS) entry which is preliminary data.</text>
</comment>
<dbReference type="PANTHER" id="PTHR33626:SF2">
    <property type="match status" value="1"/>
</dbReference>
<sequence>MTASWADSELLDSVQTGVDMSDELTSLRRGDDIRPELPPGDKQLAESKDRVRPDLARVRPLGTPRANADGGATVSDLLIAAEVGLPLSAQTGTVGPKPVTSERQCAKWQAGAGCMPMPHVATVPAIADPIGLSPRSGPLWTREGEIDDLVATGGGEEGKATAKDRSTPVPQDVGGGSRESSISKSDEVKAKAVDPGAQAGKPQQGQGPSGSPANWKKQGDHQQAERAAKSQAEPESLQLLVFNEEFLVSASHQLALTTSLPFVHTARRSYRLNGPVKFSDRCDAGGRRSRNKVSVGEPAEGSLSRPKYIERFGEPVKISGDYYFRDERHPSRYLIPLGSRMRVRMDEHSSWRSIALREISKHEPLNGFGGMGCCCTPYGLT</sequence>
<gene>
    <name evidence="2" type="ORF">M5K25_009043</name>
</gene>
<dbReference type="EMBL" id="JANQDX010000008">
    <property type="protein sequence ID" value="KAL0919952.1"/>
    <property type="molecule type" value="Genomic_DNA"/>
</dbReference>
<dbReference type="Proteomes" id="UP001552299">
    <property type="component" value="Unassembled WGS sequence"/>
</dbReference>
<feature type="compositionally biased region" description="Basic and acidic residues" evidence="1">
    <location>
        <begin position="217"/>
        <end position="228"/>
    </location>
</feature>
<name>A0ABD0V4F6_DENTH</name>
<dbReference type="PANTHER" id="PTHR33626">
    <property type="entry name" value="ZGC:158463"/>
    <property type="match status" value="1"/>
</dbReference>
<feature type="region of interest" description="Disordered" evidence="1">
    <location>
        <begin position="150"/>
        <end position="231"/>
    </location>
</feature>
<feature type="compositionally biased region" description="Basic and acidic residues" evidence="1">
    <location>
        <begin position="25"/>
        <end position="35"/>
    </location>
</feature>
<feature type="compositionally biased region" description="Basic and acidic residues" evidence="1">
    <location>
        <begin position="43"/>
        <end position="57"/>
    </location>
</feature>
<accession>A0ABD0V4F6</accession>
<dbReference type="AlphaFoldDB" id="A0ABD0V4F6"/>
<reference evidence="2 3" key="1">
    <citation type="journal article" date="2024" name="Plant Biotechnol. J.">
        <title>Dendrobium thyrsiflorum genome and its molecular insights into genes involved in important horticultural traits.</title>
        <authorList>
            <person name="Chen B."/>
            <person name="Wang J.Y."/>
            <person name="Zheng P.J."/>
            <person name="Li K.L."/>
            <person name="Liang Y.M."/>
            <person name="Chen X.F."/>
            <person name="Zhang C."/>
            <person name="Zhao X."/>
            <person name="He X."/>
            <person name="Zhang G.Q."/>
            <person name="Liu Z.J."/>
            <person name="Xu Q."/>
        </authorList>
    </citation>
    <scope>NUCLEOTIDE SEQUENCE [LARGE SCALE GENOMIC DNA]</scope>
    <source>
        <strain evidence="2">GZMU011</strain>
    </source>
</reference>
<feature type="region of interest" description="Disordered" evidence="1">
    <location>
        <begin position="281"/>
        <end position="301"/>
    </location>
</feature>
<organism evidence="2 3">
    <name type="scientific">Dendrobium thyrsiflorum</name>
    <name type="common">Pinecone-like raceme dendrobium</name>
    <name type="synonym">Orchid</name>
    <dbReference type="NCBI Taxonomy" id="117978"/>
    <lineage>
        <taxon>Eukaryota</taxon>
        <taxon>Viridiplantae</taxon>
        <taxon>Streptophyta</taxon>
        <taxon>Embryophyta</taxon>
        <taxon>Tracheophyta</taxon>
        <taxon>Spermatophyta</taxon>
        <taxon>Magnoliopsida</taxon>
        <taxon>Liliopsida</taxon>
        <taxon>Asparagales</taxon>
        <taxon>Orchidaceae</taxon>
        <taxon>Epidendroideae</taxon>
        <taxon>Malaxideae</taxon>
        <taxon>Dendrobiinae</taxon>
        <taxon>Dendrobium</taxon>
    </lineage>
</organism>
<evidence type="ECO:0000256" key="1">
    <source>
        <dbReference type="SAM" id="MobiDB-lite"/>
    </source>
</evidence>